<proteinExistence type="inferred from homology"/>
<reference evidence="9" key="1">
    <citation type="submission" date="2020-05" db="EMBL/GenBank/DDBJ databases">
        <authorList>
            <person name="Chiriac C."/>
            <person name="Salcher M."/>
            <person name="Ghai R."/>
            <person name="Kavagutti S V."/>
        </authorList>
    </citation>
    <scope>NUCLEOTIDE SEQUENCE</scope>
</reference>
<dbReference type="SUPFAM" id="SSF53623">
    <property type="entry name" value="MurD-like peptide ligases, catalytic domain"/>
    <property type="match status" value="1"/>
</dbReference>
<dbReference type="NCBIfam" id="TIGR01087">
    <property type="entry name" value="murD"/>
    <property type="match status" value="1"/>
</dbReference>
<dbReference type="EMBL" id="CAFAAF010000108">
    <property type="protein sequence ID" value="CAB4792618.1"/>
    <property type="molecule type" value="Genomic_DNA"/>
</dbReference>
<evidence type="ECO:0000256" key="3">
    <source>
        <dbReference type="ARBA" id="ARBA00022490"/>
    </source>
</evidence>
<dbReference type="GO" id="GO:0008360">
    <property type="term" value="P:regulation of cell shape"/>
    <property type="evidence" value="ECO:0007669"/>
    <property type="project" value="InterPro"/>
</dbReference>
<evidence type="ECO:0000256" key="2">
    <source>
        <dbReference type="ARBA" id="ARBA00004752"/>
    </source>
</evidence>
<evidence type="ECO:0000256" key="5">
    <source>
        <dbReference type="ARBA" id="ARBA00022741"/>
    </source>
</evidence>
<dbReference type="InterPro" id="IPR036565">
    <property type="entry name" value="Mur-like_cat_sf"/>
</dbReference>
<evidence type="ECO:0000256" key="4">
    <source>
        <dbReference type="ARBA" id="ARBA00022598"/>
    </source>
</evidence>
<dbReference type="HAMAP" id="MF_00639">
    <property type="entry name" value="MurD"/>
    <property type="match status" value="1"/>
</dbReference>
<dbReference type="UniPathway" id="UPA00219"/>
<comment type="pathway">
    <text evidence="2">Cell wall biogenesis; peptidoglycan biosynthesis.</text>
</comment>
<dbReference type="Gene3D" id="3.90.190.20">
    <property type="entry name" value="Mur ligase, C-terminal domain"/>
    <property type="match status" value="1"/>
</dbReference>
<name>A0A6J6XBD5_9ZZZZ</name>
<dbReference type="PANTHER" id="PTHR43692">
    <property type="entry name" value="UDP-N-ACETYLMURAMOYLALANINE--D-GLUTAMATE LIGASE"/>
    <property type="match status" value="1"/>
</dbReference>
<dbReference type="GO" id="GO:0051301">
    <property type="term" value="P:cell division"/>
    <property type="evidence" value="ECO:0007669"/>
    <property type="project" value="InterPro"/>
</dbReference>
<evidence type="ECO:0000259" key="7">
    <source>
        <dbReference type="Pfam" id="PF02875"/>
    </source>
</evidence>
<dbReference type="PANTHER" id="PTHR43692:SF1">
    <property type="entry name" value="UDP-N-ACETYLMURAMOYLALANINE--D-GLUTAMATE LIGASE"/>
    <property type="match status" value="1"/>
</dbReference>
<dbReference type="GO" id="GO:0008764">
    <property type="term" value="F:UDP-N-acetylmuramoylalanine-D-glutamate ligase activity"/>
    <property type="evidence" value="ECO:0007669"/>
    <property type="project" value="UniProtKB-EC"/>
</dbReference>
<dbReference type="AlphaFoldDB" id="A0A6J6XBD5"/>
<evidence type="ECO:0000256" key="6">
    <source>
        <dbReference type="ARBA" id="ARBA00022840"/>
    </source>
</evidence>
<dbReference type="SUPFAM" id="SSF51984">
    <property type="entry name" value="MurCD N-terminal domain"/>
    <property type="match status" value="1"/>
</dbReference>
<dbReference type="Gene3D" id="3.40.1190.10">
    <property type="entry name" value="Mur-like, catalytic domain"/>
    <property type="match status" value="1"/>
</dbReference>
<sequence>MAQALYTHLDGKRILVAGAGVTGTACARALEKRGSLVTIVDEKVTALEGFKVINPAAVNFSNFDLLLVSPGWREDHPVVLAARTARIALINEVDLAWSFKPANQRWIALTGTNGKTTTVELAAAMLRSGGIAAVACGNVGTTVIETVESDEKYDILVLELSSFQLHWLEDAQFVSSAILNIAEDHVDWHGTFDAYAQAKISLLDKSMTAILNADDGEIVSRTTHWQGRKVFFSLDTPAPGEIGVVEELLVDRAFVADPQEAAMFSELVEVTPTVPHNVSNALAAAGLARTAGVSHEAIRTAIAEFTPGRHRIEQILERDGITWVNDSKATNPHAASASIMSALSVIWIAGGLAKGATMGELVDRIKSRVRVAILIGEDRELIASELSTRAPHIEIIRIDTPAEYSKGGDNNGLMESVIRTAKERAMSGDTVLLAPACASMDQFISYGDRGDRFRAAVEKVVRDGN</sequence>
<dbReference type="GO" id="GO:0005524">
    <property type="term" value="F:ATP binding"/>
    <property type="evidence" value="ECO:0007669"/>
    <property type="project" value="UniProtKB-KW"/>
</dbReference>
<dbReference type="InterPro" id="IPR013221">
    <property type="entry name" value="Mur_ligase_cen"/>
</dbReference>
<comment type="subcellular location">
    <subcellularLocation>
        <location evidence="1">Cytoplasm</location>
    </subcellularLocation>
</comment>
<dbReference type="SUPFAM" id="SSF53244">
    <property type="entry name" value="MurD-like peptide ligases, peptide-binding domain"/>
    <property type="match status" value="1"/>
</dbReference>
<keyword evidence="3" id="KW-0963">Cytoplasm</keyword>
<dbReference type="Pfam" id="PF02875">
    <property type="entry name" value="Mur_ligase_C"/>
    <property type="match status" value="1"/>
</dbReference>
<dbReference type="InterPro" id="IPR004101">
    <property type="entry name" value="Mur_ligase_C"/>
</dbReference>
<dbReference type="GO" id="GO:0005737">
    <property type="term" value="C:cytoplasm"/>
    <property type="evidence" value="ECO:0007669"/>
    <property type="project" value="UniProtKB-SubCell"/>
</dbReference>
<evidence type="ECO:0000259" key="8">
    <source>
        <dbReference type="Pfam" id="PF08245"/>
    </source>
</evidence>
<feature type="domain" description="Mur ligase central" evidence="8">
    <location>
        <begin position="110"/>
        <end position="288"/>
    </location>
</feature>
<evidence type="ECO:0000256" key="1">
    <source>
        <dbReference type="ARBA" id="ARBA00004496"/>
    </source>
</evidence>
<keyword evidence="4" id="KW-0436">Ligase</keyword>
<evidence type="ECO:0000313" key="9">
    <source>
        <dbReference type="EMBL" id="CAB4792618.1"/>
    </source>
</evidence>
<keyword evidence="5" id="KW-0547">Nucleotide-binding</keyword>
<keyword evidence="6" id="KW-0067">ATP-binding</keyword>
<dbReference type="GO" id="GO:0009252">
    <property type="term" value="P:peptidoglycan biosynthetic process"/>
    <property type="evidence" value="ECO:0007669"/>
    <property type="project" value="UniProtKB-UniPathway"/>
</dbReference>
<dbReference type="Pfam" id="PF08245">
    <property type="entry name" value="Mur_ligase_M"/>
    <property type="match status" value="1"/>
</dbReference>
<feature type="domain" description="Mur ligase C-terminal" evidence="7">
    <location>
        <begin position="310"/>
        <end position="437"/>
    </location>
</feature>
<protein>
    <submittedName>
        <fullName evidence="9">Unannotated protein</fullName>
    </submittedName>
</protein>
<organism evidence="9">
    <name type="scientific">freshwater metagenome</name>
    <dbReference type="NCBI Taxonomy" id="449393"/>
    <lineage>
        <taxon>unclassified sequences</taxon>
        <taxon>metagenomes</taxon>
        <taxon>ecological metagenomes</taxon>
    </lineage>
</organism>
<dbReference type="Gene3D" id="3.40.50.720">
    <property type="entry name" value="NAD(P)-binding Rossmann-like Domain"/>
    <property type="match status" value="1"/>
</dbReference>
<dbReference type="InterPro" id="IPR036615">
    <property type="entry name" value="Mur_ligase_C_dom_sf"/>
</dbReference>
<accession>A0A6J6XBD5</accession>
<dbReference type="InterPro" id="IPR005762">
    <property type="entry name" value="MurD"/>
</dbReference>
<gene>
    <name evidence="9" type="ORF">UFOPK2978_00705</name>
</gene>